<comment type="caution">
    <text evidence="3">The sequence shown here is derived from an EMBL/GenBank/DDBJ whole genome shotgun (WGS) entry which is preliminary data.</text>
</comment>
<organism evidence="3 4">
    <name type="scientific">Kibdelosporangium persicum</name>
    <dbReference type="NCBI Taxonomy" id="2698649"/>
    <lineage>
        <taxon>Bacteria</taxon>
        <taxon>Bacillati</taxon>
        <taxon>Actinomycetota</taxon>
        <taxon>Actinomycetes</taxon>
        <taxon>Pseudonocardiales</taxon>
        <taxon>Pseudonocardiaceae</taxon>
        <taxon>Kibdelosporangium</taxon>
    </lineage>
</organism>
<proteinExistence type="predicted"/>
<evidence type="ECO:0000313" key="3">
    <source>
        <dbReference type="EMBL" id="NRN68060.1"/>
    </source>
</evidence>
<feature type="chain" id="PRO_5045264460" description="PpiC domain-containing protein" evidence="2">
    <location>
        <begin position="33"/>
        <end position="352"/>
    </location>
</feature>
<keyword evidence="4" id="KW-1185">Reference proteome</keyword>
<evidence type="ECO:0000313" key="4">
    <source>
        <dbReference type="Proteomes" id="UP000763557"/>
    </source>
</evidence>
<feature type="coiled-coil region" evidence="1">
    <location>
        <begin position="219"/>
        <end position="246"/>
    </location>
</feature>
<dbReference type="EMBL" id="JAAATY010000018">
    <property type="protein sequence ID" value="NRN68060.1"/>
    <property type="molecule type" value="Genomic_DNA"/>
</dbReference>
<evidence type="ECO:0000256" key="1">
    <source>
        <dbReference type="SAM" id="Coils"/>
    </source>
</evidence>
<accession>A0ABX2FAV7</accession>
<dbReference type="Proteomes" id="UP000763557">
    <property type="component" value="Unassembled WGS sequence"/>
</dbReference>
<sequence length="352" mass="39131">MRRPRVRSRRLVYGVTSVAMITGLLVPQAAHAEPVAPAVPAIPVIADDPAATAMPESTEVEKVRAVRAIEVGEATDEWLMLSDKNFVFRVYDRISPDKYPLTKAEAYRVYRIVVDTPDAPDATAFIRTGIHDFVDRDHIEYARRTEEARQAREARQNAAAFAEIPADAAMLDGNDQNFVYQVWRRSTGPKVKQGAVDAWGGDAVAWKTFITTTIYTLHIEDQRDAIEKAKQESEEAARILAAKQAKKNAAALLGIIAPEGWLTLSDDNFIRQLLTTPELAQPRHIEVKNAADAALRSTNPADWKAFIDTGMKAADERDAAREKALREEADRQKVREIKAKAEAGRVRPRLVA</sequence>
<gene>
    <name evidence="3" type="ORF">GC106_53010</name>
</gene>
<keyword evidence="2" id="KW-0732">Signal</keyword>
<protein>
    <recommendedName>
        <fullName evidence="5">PpiC domain-containing protein</fullName>
    </recommendedName>
</protein>
<name>A0ABX2FAV7_9PSEU</name>
<evidence type="ECO:0008006" key="5">
    <source>
        <dbReference type="Google" id="ProtNLM"/>
    </source>
</evidence>
<reference evidence="3 4" key="1">
    <citation type="submission" date="2020-01" db="EMBL/GenBank/DDBJ databases">
        <title>Kibdelosporangium persica a novel Actinomycetes from a hot desert in Iran.</title>
        <authorList>
            <person name="Safaei N."/>
            <person name="Zaburannyi N."/>
            <person name="Mueller R."/>
            <person name="Wink J."/>
        </authorList>
    </citation>
    <scope>NUCLEOTIDE SEQUENCE [LARGE SCALE GENOMIC DNA]</scope>
    <source>
        <strain evidence="3 4">4NS15</strain>
    </source>
</reference>
<keyword evidence="1" id="KW-0175">Coiled coil</keyword>
<evidence type="ECO:0000256" key="2">
    <source>
        <dbReference type="SAM" id="SignalP"/>
    </source>
</evidence>
<feature type="non-terminal residue" evidence="3">
    <location>
        <position position="352"/>
    </location>
</feature>
<feature type="signal peptide" evidence="2">
    <location>
        <begin position="1"/>
        <end position="32"/>
    </location>
</feature>